<dbReference type="Pfam" id="PF13242">
    <property type="entry name" value="Hydrolase_like"/>
    <property type="match status" value="1"/>
</dbReference>
<dbReference type="Pfam" id="PF13344">
    <property type="entry name" value="Hydrolase_6"/>
    <property type="match status" value="1"/>
</dbReference>
<proteinExistence type="predicted"/>
<dbReference type="PANTHER" id="PTHR19288:SF95">
    <property type="entry name" value="D-GLYCEROL 3-PHOSPHATE PHOSPHATASE"/>
    <property type="match status" value="1"/>
</dbReference>
<evidence type="ECO:0000313" key="2">
    <source>
        <dbReference type="Proteomes" id="UP000297951"/>
    </source>
</evidence>
<keyword evidence="1" id="KW-0378">Hydrolase</keyword>
<dbReference type="NCBIfam" id="TIGR01460">
    <property type="entry name" value="HAD-SF-IIA"/>
    <property type="match status" value="1"/>
</dbReference>
<protein>
    <submittedName>
        <fullName evidence="1">HAD-IIA family hydrolase</fullName>
    </submittedName>
</protein>
<dbReference type="GO" id="GO:0016791">
    <property type="term" value="F:phosphatase activity"/>
    <property type="evidence" value="ECO:0007669"/>
    <property type="project" value="TreeGrafter"/>
</dbReference>
<evidence type="ECO:0000313" key="1">
    <source>
        <dbReference type="EMBL" id="TFU19973.1"/>
    </source>
</evidence>
<dbReference type="EMBL" id="SPQC01000068">
    <property type="protein sequence ID" value="TFU19973.1"/>
    <property type="molecule type" value="Genomic_DNA"/>
</dbReference>
<dbReference type="GO" id="GO:0005737">
    <property type="term" value="C:cytoplasm"/>
    <property type="evidence" value="ECO:0007669"/>
    <property type="project" value="TreeGrafter"/>
</dbReference>
<dbReference type="InterPro" id="IPR006357">
    <property type="entry name" value="HAD-SF_hydro_IIA"/>
</dbReference>
<dbReference type="Proteomes" id="UP000297951">
    <property type="component" value="Unassembled WGS sequence"/>
</dbReference>
<dbReference type="InterPro" id="IPR023214">
    <property type="entry name" value="HAD_sf"/>
</dbReference>
<comment type="caution">
    <text evidence="1">The sequence shown here is derived from an EMBL/GenBank/DDBJ whole genome shotgun (WGS) entry which is preliminary data.</text>
</comment>
<dbReference type="Gene3D" id="3.40.50.1000">
    <property type="entry name" value="HAD superfamily/HAD-like"/>
    <property type="match status" value="2"/>
</dbReference>
<dbReference type="SUPFAM" id="SSF56784">
    <property type="entry name" value="HAD-like"/>
    <property type="match status" value="1"/>
</dbReference>
<dbReference type="AlphaFoldDB" id="A0A4Y9F143"/>
<dbReference type="PANTHER" id="PTHR19288">
    <property type="entry name" value="4-NITROPHENYLPHOSPHATASE-RELATED"/>
    <property type="match status" value="1"/>
</dbReference>
<dbReference type="STRING" id="85336.A7979_11520"/>
<organism evidence="1 2">
    <name type="scientific">Rothia nasimurium</name>
    <dbReference type="NCBI Taxonomy" id="85336"/>
    <lineage>
        <taxon>Bacteria</taxon>
        <taxon>Bacillati</taxon>
        <taxon>Actinomycetota</taxon>
        <taxon>Actinomycetes</taxon>
        <taxon>Micrococcales</taxon>
        <taxon>Micrococcaceae</taxon>
        <taxon>Rothia</taxon>
    </lineage>
</organism>
<gene>
    <name evidence="1" type="ORF">E4U03_12010</name>
</gene>
<name>A0A4Y9F143_9MICC</name>
<accession>A0A4Y9F143</accession>
<dbReference type="InterPro" id="IPR036412">
    <property type="entry name" value="HAD-like_sf"/>
</dbReference>
<sequence>MLLAAHDAILSDLDGVVYAGPFAIDGAPEALNRAQDAGVPVAFVTNNASRSVQAVADHLVELGVNTDADHVISSAQAAAELLKAQLPAGAKVLITGAQALADCVAAAGLTPVTSQADEPVAVAQGFNPKIMWEDLAEAAYTLADEKVLWVASNTDFTIPKERGIAPGNGTLVGAVATATGRTPQVAGKPESPIFVTAAQKLNSQRPVVVGDRLDTDIQGGNRAAMATAMVMTGVETYQSILAAIPVERPTYILEDLAGFFEDYPQIQVQATATGMSARGAGWCAEATDTELTITGEGSEIDSWRVACAAWWAAHPDASAPFVPSQVYRG</sequence>
<reference evidence="1 2" key="1">
    <citation type="submission" date="2019-03" db="EMBL/GenBank/DDBJ databases">
        <title>Diversity of the mouse oral microbiome.</title>
        <authorList>
            <person name="Joseph S."/>
            <person name="Aduse-Opoku J."/>
            <person name="Curtis M."/>
            <person name="Wade W."/>
            <person name="Hashim A."/>
        </authorList>
    </citation>
    <scope>NUCLEOTIDE SEQUENCE [LARGE SCALE GENOMIC DNA]</scope>
    <source>
        <strain evidence="2">irhom_31</strain>
    </source>
</reference>
<dbReference type="OrthoDB" id="3400930at2"/>
<dbReference type="RefSeq" id="WP_135013959.1">
    <property type="nucleotide sequence ID" value="NZ_JADGLK010000068.1"/>
</dbReference>